<protein>
    <recommendedName>
        <fullName evidence="5">Glycoside hydrolase family 5 domain-containing protein</fullName>
    </recommendedName>
</protein>
<dbReference type="PANTHER" id="PTHR34142">
    <property type="entry name" value="ENDO-BETA-1,4-GLUCANASE A"/>
    <property type="match status" value="1"/>
</dbReference>
<name>A0AAV8V8K1_9CUCU</name>
<dbReference type="InterPro" id="IPR017853">
    <property type="entry name" value="GH"/>
</dbReference>
<evidence type="ECO:0000313" key="7">
    <source>
        <dbReference type="Proteomes" id="UP001159042"/>
    </source>
</evidence>
<dbReference type="EMBL" id="JANEYG010000311">
    <property type="protein sequence ID" value="KAJ8910371.1"/>
    <property type="molecule type" value="Genomic_DNA"/>
</dbReference>
<dbReference type="PANTHER" id="PTHR34142:SF1">
    <property type="entry name" value="GLYCOSIDE HYDROLASE FAMILY 5 DOMAIN-CONTAINING PROTEIN"/>
    <property type="match status" value="1"/>
</dbReference>
<evidence type="ECO:0000256" key="3">
    <source>
        <dbReference type="ARBA" id="ARBA00023295"/>
    </source>
</evidence>
<dbReference type="GO" id="GO:0004553">
    <property type="term" value="F:hydrolase activity, hydrolyzing O-glycosyl compounds"/>
    <property type="evidence" value="ECO:0007669"/>
    <property type="project" value="InterPro"/>
</dbReference>
<dbReference type="InterPro" id="IPR018087">
    <property type="entry name" value="Glyco_hydro_5_CS"/>
</dbReference>
<accession>A0AAV8V8K1</accession>
<proteinExistence type="inferred from homology"/>
<dbReference type="AlphaFoldDB" id="A0AAV8V8K1"/>
<dbReference type="InterPro" id="IPR001547">
    <property type="entry name" value="Glyco_hydro_5"/>
</dbReference>
<evidence type="ECO:0000313" key="6">
    <source>
        <dbReference type="EMBL" id="KAJ8910371.1"/>
    </source>
</evidence>
<keyword evidence="2 4" id="KW-0378">Hydrolase</keyword>
<dbReference type="PROSITE" id="PS00659">
    <property type="entry name" value="GLYCOSYL_HYDROL_F5"/>
    <property type="match status" value="1"/>
</dbReference>
<comment type="similarity">
    <text evidence="1 4">Belongs to the glycosyl hydrolase 5 (cellulase A) family.</text>
</comment>
<dbReference type="Proteomes" id="UP001159042">
    <property type="component" value="Unassembled WGS sequence"/>
</dbReference>
<reference evidence="6 7" key="1">
    <citation type="journal article" date="2023" name="Insect Mol. Biol.">
        <title>Genome sequencing provides insights into the evolution of gene families encoding plant cell wall-degrading enzymes in longhorned beetles.</title>
        <authorList>
            <person name="Shin N.R."/>
            <person name="Okamura Y."/>
            <person name="Kirsch R."/>
            <person name="Pauchet Y."/>
        </authorList>
    </citation>
    <scope>NUCLEOTIDE SEQUENCE [LARGE SCALE GENOMIC DNA]</scope>
    <source>
        <strain evidence="6">EAD_L_NR</strain>
    </source>
</reference>
<keyword evidence="3 4" id="KW-0326">Glycosidase</keyword>
<dbReference type="Gene3D" id="3.20.20.80">
    <property type="entry name" value="Glycosidases"/>
    <property type="match status" value="1"/>
</dbReference>
<gene>
    <name evidence="6" type="ORF">NQ315_002573</name>
</gene>
<dbReference type="SUPFAM" id="SSF51445">
    <property type="entry name" value="(Trans)glycosidases"/>
    <property type="match status" value="1"/>
</dbReference>
<evidence type="ECO:0000259" key="5">
    <source>
        <dbReference type="Pfam" id="PF00150"/>
    </source>
</evidence>
<evidence type="ECO:0000256" key="4">
    <source>
        <dbReference type="RuleBase" id="RU361153"/>
    </source>
</evidence>
<comment type="caution">
    <text evidence="6">The sequence shown here is derived from an EMBL/GenBank/DDBJ whole genome shotgun (WGS) entry which is preliminary data.</text>
</comment>
<keyword evidence="7" id="KW-1185">Reference proteome</keyword>
<dbReference type="GO" id="GO:0000272">
    <property type="term" value="P:polysaccharide catabolic process"/>
    <property type="evidence" value="ECO:0007669"/>
    <property type="project" value="InterPro"/>
</dbReference>
<feature type="domain" description="Glycoside hydrolase family 5" evidence="5">
    <location>
        <begin position="10"/>
        <end position="202"/>
    </location>
</feature>
<evidence type="ECO:0000256" key="1">
    <source>
        <dbReference type="ARBA" id="ARBA00005641"/>
    </source>
</evidence>
<sequence>MTVDTADGGYIKTKDAVMKRLYAVIDAAIADDIYVIVDWHDYKAYDHLNYSIEFFNTVSKKYSGVPNIIYETFNEPTHDDWSTVVKPYHEAVIKTIRANEPNSVIVVGTPTWCQSVDKAAADPITGQKNIMYTLHFYAGSHKQSLRGTATAALNKGLPIFVTEYGTVFANASEPVDEAETRLWWDWLDQHSISYVNWAISDKAEGASALKPNTTADEVCQEKFLTASGKLVVAQNKK</sequence>
<evidence type="ECO:0000256" key="2">
    <source>
        <dbReference type="ARBA" id="ARBA00022801"/>
    </source>
</evidence>
<dbReference type="Pfam" id="PF00150">
    <property type="entry name" value="Cellulase"/>
    <property type="match status" value="1"/>
</dbReference>
<organism evidence="6 7">
    <name type="scientific">Exocentrus adspersus</name>
    <dbReference type="NCBI Taxonomy" id="1586481"/>
    <lineage>
        <taxon>Eukaryota</taxon>
        <taxon>Metazoa</taxon>
        <taxon>Ecdysozoa</taxon>
        <taxon>Arthropoda</taxon>
        <taxon>Hexapoda</taxon>
        <taxon>Insecta</taxon>
        <taxon>Pterygota</taxon>
        <taxon>Neoptera</taxon>
        <taxon>Endopterygota</taxon>
        <taxon>Coleoptera</taxon>
        <taxon>Polyphaga</taxon>
        <taxon>Cucujiformia</taxon>
        <taxon>Chrysomeloidea</taxon>
        <taxon>Cerambycidae</taxon>
        <taxon>Lamiinae</taxon>
        <taxon>Acanthocinini</taxon>
        <taxon>Exocentrus</taxon>
    </lineage>
</organism>